<keyword evidence="3" id="KW-1133">Transmembrane helix</keyword>
<name>A0A0X8H1Q7_9FIRM</name>
<dbReference type="KEGG" id="erl:AOC36_10900"/>
<keyword evidence="2" id="KW-0378">Hydrolase</keyword>
<dbReference type="PANTHER" id="PTHR43343">
    <property type="entry name" value="PEPTIDASE S12"/>
    <property type="match status" value="1"/>
</dbReference>
<evidence type="ECO:0000256" key="2">
    <source>
        <dbReference type="ARBA" id="ARBA00022801"/>
    </source>
</evidence>
<keyword evidence="3" id="KW-0812">Transmembrane</keyword>
<keyword evidence="1 5" id="KW-0645">Protease</keyword>
<dbReference type="AlphaFoldDB" id="A0A0X8H1Q7"/>
<protein>
    <submittedName>
        <fullName evidence="5">Serine protease</fullName>
    </submittedName>
</protein>
<accession>A0A0X8H1Q7</accession>
<dbReference type="PANTHER" id="PTHR43343:SF3">
    <property type="entry name" value="PROTEASE DO-LIKE 8, CHLOROPLASTIC"/>
    <property type="match status" value="1"/>
</dbReference>
<dbReference type="Proteomes" id="UP000063781">
    <property type="component" value="Chromosome"/>
</dbReference>
<dbReference type="PRINTS" id="PR00834">
    <property type="entry name" value="PROTEASES2C"/>
</dbReference>
<feature type="domain" description="PDZ" evidence="4">
    <location>
        <begin position="278"/>
        <end position="358"/>
    </location>
</feature>
<sequence length="368" mass="39578">MVHREVLMKKKLIGILIAALFVWNGYLTYSLINLENKPTTSTDSSGNTETQNFVSNIESNVSKVNEAVESKVVSVINKNNGTTIGSGSGVIYKNENGVISIITNHHVIDSGNEYSVRFSNGQEETAELVGSDEYSDIALLTVKKDYDIEPFKLGDSSLLNVGEFVIAIGSPLGVEFSNSTTFGIISGKDRVVSVDLNGDGVADWDMVVLQTDAAINPGNSGGALVNMQGELIGINSMKISSDNVEGMGFSIPINEVIPIVTQLEENGKVTYPIIGISGVSISDLNSFNLQYYGLKQDDKGVFIVEVTKGGPADEAGVKQYDIITSIDGVEVTSFKDFRRILYSKSVGDHVKITVTRDGASQEIEVVLK</sequence>
<evidence type="ECO:0000313" key="6">
    <source>
        <dbReference type="Proteomes" id="UP000063781"/>
    </source>
</evidence>
<keyword evidence="3" id="KW-0472">Membrane</keyword>
<dbReference type="CDD" id="cd06781">
    <property type="entry name" value="cpPDZ_BsHtra-like"/>
    <property type="match status" value="1"/>
</dbReference>
<organism evidence="5 6">
    <name type="scientific">Erysipelothrix larvae</name>
    <dbReference type="NCBI Taxonomy" id="1514105"/>
    <lineage>
        <taxon>Bacteria</taxon>
        <taxon>Bacillati</taxon>
        <taxon>Bacillota</taxon>
        <taxon>Erysipelotrichia</taxon>
        <taxon>Erysipelotrichales</taxon>
        <taxon>Erysipelotrichaceae</taxon>
        <taxon>Erysipelothrix</taxon>
    </lineage>
</organism>
<proteinExistence type="predicted"/>
<dbReference type="SUPFAM" id="SSF50156">
    <property type="entry name" value="PDZ domain-like"/>
    <property type="match status" value="1"/>
</dbReference>
<dbReference type="InterPro" id="IPR051201">
    <property type="entry name" value="Chloro_Bact_Ser_Proteases"/>
</dbReference>
<keyword evidence="6" id="KW-1185">Reference proteome</keyword>
<dbReference type="InterPro" id="IPR036034">
    <property type="entry name" value="PDZ_sf"/>
</dbReference>
<dbReference type="Pfam" id="PF13180">
    <property type="entry name" value="PDZ_2"/>
    <property type="match status" value="1"/>
</dbReference>
<dbReference type="GO" id="GO:0006508">
    <property type="term" value="P:proteolysis"/>
    <property type="evidence" value="ECO:0007669"/>
    <property type="project" value="UniProtKB-KW"/>
</dbReference>
<dbReference type="GO" id="GO:0004252">
    <property type="term" value="F:serine-type endopeptidase activity"/>
    <property type="evidence" value="ECO:0007669"/>
    <property type="project" value="InterPro"/>
</dbReference>
<dbReference type="Gene3D" id="2.40.10.120">
    <property type="match status" value="1"/>
</dbReference>
<dbReference type="Gene3D" id="2.30.42.10">
    <property type="match status" value="1"/>
</dbReference>
<dbReference type="PROSITE" id="PS50106">
    <property type="entry name" value="PDZ"/>
    <property type="match status" value="1"/>
</dbReference>
<evidence type="ECO:0000256" key="1">
    <source>
        <dbReference type="ARBA" id="ARBA00022670"/>
    </source>
</evidence>
<evidence type="ECO:0000256" key="3">
    <source>
        <dbReference type="SAM" id="Phobius"/>
    </source>
</evidence>
<evidence type="ECO:0000259" key="4">
    <source>
        <dbReference type="PROSITE" id="PS50106"/>
    </source>
</evidence>
<dbReference type="InterPro" id="IPR001940">
    <property type="entry name" value="Peptidase_S1C"/>
</dbReference>
<dbReference type="SMART" id="SM00228">
    <property type="entry name" value="PDZ"/>
    <property type="match status" value="1"/>
</dbReference>
<gene>
    <name evidence="5" type="ORF">AOC36_10900</name>
</gene>
<reference evidence="5 6" key="1">
    <citation type="submission" date="2015-10" db="EMBL/GenBank/DDBJ databases">
        <title>Erysipelothrix larvae sp. LV19 isolated from the larval gut of the rhinoceros beetle, Trypoxylus dichotomus.</title>
        <authorList>
            <person name="Lim S."/>
            <person name="Kim B.-C."/>
        </authorList>
    </citation>
    <scope>NUCLEOTIDE SEQUENCE [LARGE SCALE GENOMIC DNA]</scope>
    <source>
        <strain evidence="5 6">LV19</strain>
    </source>
</reference>
<dbReference type="EMBL" id="CP013213">
    <property type="protein sequence ID" value="AMC94462.1"/>
    <property type="molecule type" value="Genomic_DNA"/>
</dbReference>
<feature type="transmembrane region" description="Helical" evidence="3">
    <location>
        <begin position="12"/>
        <end position="32"/>
    </location>
</feature>
<dbReference type="STRING" id="1514105.AOC36_10900"/>
<dbReference type="Pfam" id="PF13365">
    <property type="entry name" value="Trypsin_2"/>
    <property type="match status" value="1"/>
</dbReference>
<dbReference type="InterPro" id="IPR001478">
    <property type="entry name" value="PDZ"/>
</dbReference>
<evidence type="ECO:0000313" key="5">
    <source>
        <dbReference type="EMBL" id="AMC94462.1"/>
    </source>
</evidence>
<dbReference type="InterPro" id="IPR009003">
    <property type="entry name" value="Peptidase_S1_PA"/>
</dbReference>
<dbReference type="SUPFAM" id="SSF50494">
    <property type="entry name" value="Trypsin-like serine proteases"/>
    <property type="match status" value="1"/>
</dbReference>